<keyword evidence="3" id="KW-1185">Reference proteome</keyword>
<feature type="non-terminal residue" evidence="2">
    <location>
        <position position="1"/>
    </location>
</feature>
<accession>A0ABW1PHE6</accession>
<evidence type="ECO:0000313" key="3">
    <source>
        <dbReference type="Proteomes" id="UP001596220"/>
    </source>
</evidence>
<evidence type="ECO:0000256" key="1">
    <source>
        <dbReference type="SAM" id="MobiDB-lite"/>
    </source>
</evidence>
<evidence type="ECO:0000313" key="2">
    <source>
        <dbReference type="EMBL" id="MFC6094430.1"/>
    </source>
</evidence>
<protein>
    <submittedName>
        <fullName evidence="2">Uncharacterized protein</fullName>
    </submittedName>
</protein>
<sequence length="65" mass="6061">GGHGGPAGGRGAAGTPGAAGAAGGAGAGAGAGQGAEDQEHQSKYLIPTDDYFDDERLVAPPTIGE</sequence>
<proteinExistence type="predicted"/>
<feature type="compositionally biased region" description="Gly residues" evidence="1">
    <location>
        <begin position="20"/>
        <end position="33"/>
    </location>
</feature>
<organism evidence="2 3">
    <name type="scientific">Saccharothrix lopnurensis</name>
    <dbReference type="NCBI Taxonomy" id="1670621"/>
    <lineage>
        <taxon>Bacteria</taxon>
        <taxon>Bacillati</taxon>
        <taxon>Actinomycetota</taxon>
        <taxon>Actinomycetes</taxon>
        <taxon>Pseudonocardiales</taxon>
        <taxon>Pseudonocardiaceae</taxon>
        <taxon>Saccharothrix</taxon>
    </lineage>
</organism>
<reference evidence="3" key="1">
    <citation type="journal article" date="2019" name="Int. J. Syst. Evol. Microbiol.">
        <title>The Global Catalogue of Microorganisms (GCM) 10K type strain sequencing project: providing services to taxonomists for standard genome sequencing and annotation.</title>
        <authorList>
            <consortium name="The Broad Institute Genomics Platform"/>
            <consortium name="The Broad Institute Genome Sequencing Center for Infectious Disease"/>
            <person name="Wu L."/>
            <person name="Ma J."/>
        </authorList>
    </citation>
    <scope>NUCLEOTIDE SEQUENCE [LARGE SCALE GENOMIC DNA]</scope>
    <source>
        <strain evidence="3">CGMCC 4.7246</strain>
    </source>
</reference>
<comment type="caution">
    <text evidence="2">The sequence shown here is derived from an EMBL/GenBank/DDBJ whole genome shotgun (WGS) entry which is preliminary data.</text>
</comment>
<dbReference type="Proteomes" id="UP001596220">
    <property type="component" value="Unassembled WGS sequence"/>
</dbReference>
<dbReference type="EMBL" id="JBHSQO010000064">
    <property type="protein sequence ID" value="MFC6094430.1"/>
    <property type="molecule type" value="Genomic_DNA"/>
</dbReference>
<gene>
    <name evidence="2" type="ORF">ACFP3R_34630</name>
</gene>
<feature type="compositionally biased region" description="Gly residues" evidence="1">
    <location>
        <begin position="1"/>
        <end position="14"/>
    </location>
</feature>
<name>A0ABW1PHE6_9PSEU</name>
<feature type="region of interest" description="Disordered" evidence="1">
    <location>
        <begin position="1"/>
        <end position="65"/>
    </location>
</feature>